<proteinExistence type="predicted"/>
<gene>
    <name evidence="1" type="ORF">KIKIMORA_02440</name>
</gene>
<organism evidence="1 2">
    <name type="scientific">Brevundimonas phage vB_BpoS-Kikimora</name>
    <dbReference type="NCBI Taxonomy" id="2948601"/>
    <lineage>
        <taxon>Viruses</taxon>
        <taxon>Duplodnaviria</taxon>
        <taxon>Heunggongvirae</taxon>
        <taxon>Uroviricota</taxon>
        <taxon>Caudoviricetes</taxon>
        <taxon>Jeanschmidtviridae</taxon>
        <taxon>Kikimoravirus</taxon>
        <taxon>Kikimoravirus kikimora</taxon>
    </lineage>
</organism>
<evidence type="ECO:0000313" key="2">
    <source>
        <dbReference type="Proteomes" id="UP001056576"/>
    </source>
</evidence>
<dbReference type="EMBL" id="ON529857">
    <property type="protein sequence ID" value="USN15390.1"/>
    <property type="molecule type" value="Genomic_DNA"/>
</dbReference>
<protein>
    <submittedName>
        <fullName evidence="1">Uncharacterized protein</fullName>
    </submittedName>
</protein>
<sequence>MKPSAWRIRLYNAGWSQPDGSWSFSRYGPERLPGRRAAIARRLYAALSTSPAALLRRTLENLAWPPYDCEDCIGMRNHGCYCAAVGDMTPGGYPDESRRFWRTVHGFLYIKTSPFWDELERM</sequence>
<name>A0A9E7MRW4_9CAUD</name>
<evidence type="ECO:0000313" key="1">
    <source>
        <dbReference type="EMBL" id="USN15390.1"/>
    </source>
</evidence>
<dbReference type="Proteomes" id="UP001056576">
    <property type="component" value="Segment"/>
</dbReference>
<accession>A0A9E7MRW4</accession>
<reference evidence="1 2" key="1">
    <citation type="submission" date="2022-05" db="EMBL/GenBank/DDBJ databases">
        <authorList>
            <person name="Friedrich I."/>
            <person name="Poehlein A."/>
            <person name="Schneider D."/>
            <person name="Hertel R."/>
            <person name="Daniel R."/>
        </authorList>
    </citation>
    <scope>NUCLEOTIDE SEQUENCE [LARGE SCALE GENOMIC DNA]</scope>
</reference>
<keyword evidence="2" id="KW-1185">Reference proteome</keyword>